<feature type="signal peptide" evidence="3">
    <location>
        <begin position="1"/>
        <end position="17"/>
    </location>
</feature>
<dbReference type="EMBL" id="JACTAG010000003">
    <property type="protein sequence ID" value="MBD3665854.1"/>
    <property type="molecule type" value="Genomic_DNA"/>
</dbReference>
<dbReference type="GO" id="GO:0016787">
    <property type="term" value="F:hydrolase activity"/>
    <property type="evidence" value="ECO:0007669"/>
    <property type="project" value="UniProtKB-KW"/>
</dbReference>
<dbReference type="AlphaFoldDB" id="A0A927D6J7"/>
<organism evidence="5 6">
    <name type="scientific">Sulfitobacter aestuariivivens</name>
    <dbReference type="NCBI Taxonomy" id="2766981"/>
    <lineage>
        <taxon>Bacteria</taxon>
        <taxon>Pseudomonadati</taxon>
        <taxon>Pseudomonadota</taxon>
        <taxon>Alphaproteobacteria</taxon>
        <taxon>Rhodobacterales</taxon>
        <taxon>Roseobacteraceae</taxon>
        <taxon>Sulfitobacter</taxon>
    </lineage>
</organism>
<comment type="caution">
    <text evidence="5">The sequence shown here is derived from an EMBL/GenBank/DDBJ whole genome shotgun (WGS) entry which is preliminary data.</text>
</comment>
<keyword evidence="2" id="KW-0378">Hydrolase</keyword>
<accession>A0A927D6J7</accession>
<protein>
    <submittedName>
        <fullName evidence="5">Prolyl oligopeptidase family serine peptidase</fullName>
    </submittedName>
</protein>
<gene>
    <name evidence="5" type="ORF">H9Q16_18105</name>
</gene>
<dbReference type="InterPro" id="IPR050955">
    <property type="entry name" value="Plant_Biomass_Hydrol_Est"/>
</dbReference>
<dbReference type="InterPro" id="IPR029058">
    <property type="entry name" value="AB_hydrolase_fold"/>
</dbReference>
<name>A0A927D6J7_9RHOB</name>
<dbReference type="InterPro" id="IPR003140">
    <property type="entry name" value="PLipase/COase/thioEstase"/>
</dbReference>
<keyword evidence="6" id="KW-1185">Reference proteome</keyword>
<reference evidence="5" key="1">
    <citation type="submission" date="2020-08" db="EMBL/GenBank/DDBJ databases">
        <title>Sulfitobacter aestuariivivens sp. nov., isolated from a tidal flat.</title>
        <authorList>
            <person name="Park S."/>
            <person name="Yoon J.-H."/>
        </authorList>
    </citation>
    <scope>NUCLEOTIDE SEQUENCE</scope>
    <source>
        <strain evidence="5">TSTF-M16</strain>
    </source>
</reference>
<evidence type="ECO:0000256" key="1">
    <source>
        <dbReference type="ARBA" id="ARBA00022729"/>
    </source>
</evidence>
<feature type="domain" description="Phospholipase/carboxylesterase/thioesterase" evidence="4">
    <location>
        <begin position="114"/>
        <end position="187"/>
    </location>
</feature>
<keyword evidence="1 3" id="KW-0732">Signal</keyword>
<dbReference type="RefSeq" id="WP_191076891.1">
    <property type="nucleotide sequence ID" value="NZ_JACTAG010000003.1"/>
</dbReference>
<dbReference type="Pfam" id="PF02230">
    <property type="entry name" value="Abhydrolase_2"/>
    <property type="match status" value="1"/>
</dbReference>
<dbReference type="SUPFAM" id="SSF53474">
    <property type="entry name" value="alpha/beta-Hydrolases"/>
    <property type="match status" value="1"/>
</dbReference>
<dbReference type="PANTHER" id="PTHR43037:SF5">
    <property type="entry name" value="FERULOYL ESTERASE"/>
    <property type="match status" value="1"/>
</dbReference>
<evidence type="ECO:0000259" key="4">
    <source>
        <dbReference type="Pfam" id="PF02230"/>
    </source>
</evidence>
<evidence type="ECO:0000256" key="2">
    <source>
        <dbReference type="ARBA" id="ARBA00022801"/>
    </source>
</evidence>
<dbReference type="Gene3D" id="3.40.50.1820">
    <property type="entry name" value="alpha/beta hydrolase"/>
    <property type="match status" value="1"/>
</dbReference>
<dbReference type="Proteomes" id="UP000635142">
    <property type="component" value="Unassembled WGS sequence"/>
</dbReference>
<evidence type="ECO:0000256" key="3">
    <source>
        <dbReference type="SAM" id="SignalP"/>
    </source>
</evidence>
<evidence type="ECO:0000313" key="5">
    <source>
        <dbReference type="EMBL" id="MBD3665854.1"/>
    </source>
</evidence>
<sequence>MRYLIFLLSFLAAPALACGPDSNCPVGDRHYRIVMPQGHDGASPVGALMWSHGYRGSAQGVMRNGSLRRMVSDAGLALIAMQGVGGTWDLPYGPRTFDSTGAAEFAYFDAVIADAAKRYPIDTTRIVASGFSAGGMVVWNLACSHPDQFAGFVPMSGTYWLRPPEVCSAPVSSIVHIHGDADKTVPLDGRPIRETKQGEVSEALAHYSAFGGFGSVQSSEAGDLACENRANDAGDILEFCLFPGGHSFRTEHLRYGIERLRDAGQI</sequence>
<feature type="chain" id="PRO_5038079943" evidence="3">
    <location>
        <begin position="18"/>
        <end position="266"/>
    </location>
</feature>
<proteinExistence type="predicted"/>
<dbReference type="PANTHER" id="PTHR43037">
    <property type="entry name" value="UNNAMED PRODUCT-RELATED"/>
    <property type="match status" value="1"/>
</dbReference>
<evidence type="ECO:0000313" key="6">
    <source>
        <dbReference type="Proteomes" id="UP000635142"/>
    </source>
</evidence>